<dbReference type="EC" id="2.7.11.1" evidence="1"/>
<feature type="domain" description="Protein kinase" evidence="10">
    <location>
        <begin position="152"/>
        <end position="429"/>
    </location>
</feature>
<dbReference type="OrthoDB" id="137117at2"/>
<sequence>MTRPAPTPCGRPGCTGTLMVTGFCDTCHRLPPAASAPATPAPAASGRSAPTSPAAPPTGPASTTSPAAPAPLDRDGLVLLPHIDAPAPGVAASTTARPPSGGRRCGFENCTGTIGVGYDGGPAPDHGFCPECGRPYSFEPRLRPGDTVGGHYRVLGYLAAGGLGWVYLAEDTKVPDHLVVLKGLINTSDAVARRSAVEERRSLTTLHHRDIVRIITYVQHQAPGDDEPTGYIVMEYIAGRSLAWLRHASDAELTGLFGRPFGIDHVITYGCKILGALEYLHEQGLLYCDMKPDNVIHYGRDIKVIDLGAIRRADDRTSGLVYTRDYAPPKRERDQRGFHVDSDLYTVGRTLQALATRAAPASGLAARSFDALIRRATHPEPAARFASAAEMSRQLWEVLREHQALTWHEPYPERSTRFTPTGTLFGAALGTVPDLAHWAAAPDGPRTLPVAAPEPRETARGLPVPIPDPDDPAAVLLGGLAARSPERVAEQVAQDPEFGTVETALWLCRAYANGGGPEEAGRWLETARRLGAGEYDWRVSWHRGLVRLAEGQVRSAEEEFAAVYAALPGEWAPKLALGYCAEHLGADEQRTRDYYEAVWQRDRTQGSAAFGLARVHLRGGDREGAVAVLDGVPTTSRHHDAARVAAVRVLAGRLPYPAGAPGPAEAPGAPGGAGARGAGPAAARLREAAERFAELARTGEGGESRDRLLAELRESALANRPPGGWGPGFPAGEVFGTDDTVPALSRLLSRSLRALADQARDADPSGGGDLRGDLLDRSYAVLPPPRLRLVPAGRRGKRQG</sequence>
<dbReference type="Proteomes" id="UP000095329">
    <property type="component" value="Unassembled WGS sequence"/>
</dbReference>
<dbReference type="EMBL" id="ASHX02000001">
    <property type="protein sequence ID" value="OEJ94405.1"/>
    <property type="molecule type" value="Genomic_DNA"/>
</dbReference>
<feature type="region of interest" description="Disordered" evidence="9">
    <location>
        <begin position="34"/>
        <end position="74"/>
    </location>
</feature>
<comment type="caution">
    <text evidence="11">The sequence shown here is derived from an EMBL/GenBank/DDBJ whole genome shotgun (WGS) entry which is preliminary data.</text>
</comment>
<dbReference type="PANTHER" id="PTHR24363">
    <property type="entry name" value="SERINE/THREONINE PROTEIN KINASE"/>
    <property type="match status" value="1"/>
</dbReference>
<protein>
    <recommendedName>
        <fullName evidence="1">non-specific serine/threonine protein kinase</fullName>
        <ecNumber evidence="1">2.7.11.1</ecNumber>
    </recommendedName>
</protein>
<feature type="region of interest" description="Disordered" evidence="9">
    <location>
        <begin position="661"/>
        <end position="680"/>
    </location>
</feature>
<dbReference type="Pfam" id="PF00069">
    <property type="entry name" value="Pkinase"/>
    <property type="match status" value="1"/>
</dbReference>
<dbReference type="AlphaFoldDB" id="A0A1D3DQ01"/>
<dbReference type="InterPro" id="IPR011990">
    <property type="entry name" value="TPR-like_helical_dom_sf"/>
</dbReference>
<evidence type="ECO:0000256" key="7">
    <source>
        <dbReference type="ARBA" id="ARBA00047899"/>
    </source>
</evidence>
<dbReference type="PANTHER" id="PTHR24363:SF0">
    <property type="entry name" value="SERINE_THREONINE KINASE LIKE DOMAIN CONTAINING 1"/>
    <property type="match status" value="1"/>
</dbReference>
<evidence type="ECO:0000256" key="1">
    <source>
        <dbReference type="ARBA" id="ARBA00012513"/>
    </source>
</evidence>
<gene>
    <name evidence="11" type="ORF">J116_007920</name>
</gene>
<dbReference type="InterPro" id="IPR031636">
    <property type="entry name" value="PknG_TPR"/>
</dbReference>
<organism evidence="11 12">
    <name type="scientific">Streptomyces thermolilacinus SPC6</name>
    <dbReference type="NCBI Taxonomy" id="1306406"/>
    <lineage>
        <taxon>Bacteria</taxon>
        <taxon>Bacillati</taxon>
        <taxon>Actinomycetota</taxon>
        <taxon>Actinomycetes</taxon>
        <taxon>Kitasatosporales</taxon>
        <taxon>Streptomycetaceae</taxon>
        <taxon>Streptomyces</taxon>
    </lineage>
</organism>
<dbReference type="InterPro" id="IPR011009">
    <property type="entry name" value="Kinase-like_dom_sf"/>
</dbReference>
<dbReference type="RefSeq" id="WP_028963812.1">
    <property type="nucleotide sequence ID" value="NZ_ASHX02000001.1"/>
</dbReference>
<keyword evidence="3" id="KW-0808">Transferase</keyword>
<evidence type="ECO:0000313" key="12">
    <source>
        <dbReference type="Proteomes" id="UP000095329"/>
    </source>
</evidence>
<keyword evidence="12" id="KW-1185">Reference proteome</keyword>
<comment type="catalytic activity">
    <reaction evidence="8">
        <text>L-seryl-[protein] + ATP = O-phospho-L-seryl-[protein] + ADP + H(+)</text>
        <dbReference type="Rhea" id="RHEA:17989"/>
        <dbReference type="Rhea" id="RHEA-COMP:9863"/>
        <dbReference type="Rhea" id="RHEA-COMP:11604"/>
        <dbReference type="ChEBI" id="CHEBI:15378"/>
        <dbReference type="ChEBI" id="CHEBI:29999"/>
        <dbReference type="ChEBI" id="CHEBI:30616"/>
        <dbReference type="ChEBI" id="CHEBI:83421"/>
        <dbReference type="ChEBI" id="CHEBI:456216"/>
        <dbReference type="EC" id="2.7.11.1"/>
    </reaction>
</comment>
<comment type="catalytic activity">
    <reaction evidence="7">
        <text>L-threonyl-[protein] + ATP = O-phospho-L-threonyl-[protein] + ADP + H(+)</text>
        <dbReference type="Rhea" id="RHEA:46608"/>
        <dbReference type="Rhea" id="RHEA-COMP:11060"/>
        <dbReference type="Rhea" id="RHEA-COMP:11605"/>
        <dbReference type="ChEBI" id="CHEBI:15378"/>
        <dbReference type="ChEBI" id="CHEBI:30013"/>
        <dbReference type="ChEBI" id="CHEBI:30616"/>
        <dbReference type="ChEBI" id="CHEBI:61977"/>
        <dbReference type="ChEBI" id="CHEBI:456216"/>
        <dbReference type="EC" id="2.7.11.1"/>
    </reaction>
</comment>
<proteinExistence type="predicted"/>
<dbReference type="SMART" id="SM00220">
    <property type="entry name" value="S_TKc"/>
    <property type="match status" value="1"/>
</dbReference>
<dbReference type="Gene3D" id="1.10.510.10">
    <property type="entry name" value="Transferase(Phosphotransferase) domain 1"/>
    <property type="match status" value="1"/>
</dbReference>
<feature type="region of interest" description="Disordered" evidence="9">
    <location>
        <begin position="757"/>
        <end position="777"/>
    </location>
</feature>
<keyword evidence="4" id="KW-0547">Nucleotide-binding</keyword>
<dbReference type="Gene3D" id="3.30.200.20">
    <property type="entry name" value="Phosphorylase Kinase, domain 1"/>
    <property type="match status" value="1"/>
</dbReference>
<dbReference type="InterPro" id="IPR031634">
    <property type="entry name" value="PknG_rubred"/>
</dbReference>
<dbReference type="GO" id="GO:0005524">
    <property type="term" value="F:ATP binding"/>
    <property type="evidence" value="ECO:0007669"/>
    <property type="project" value="UniProtKB-KW"/>
</dbReference>
<keyword evidence="6" id="KW-0067">ATP-binding</keyword>
<dbReference type="Pfam" id="PF16919">
    <property type="entry name" value="PknG_rubred"/>
    <property type="match status" value="1"/>
</dbReference>
<dbReference type="STRING" id="1306406.J116_007920"/>
<keyword evidence="2" id="KW-0723">Serine/threonine-protein kinase</keyword>
<dbReference type="GO" id="GO:0004674">
    <property type="term" value="F:protein serine/threonine kinase activity"/>
    <property type="evidence" value="ECO:0007669"/>
    <property type="project" value="UniProtKB-KW"/>
</dbReference>
<evidence type="ECO:0000256" key="5">
    <source>
        <dbReference type="ARBA" id="ARBA00022777"/>
    </source>
</evidence>
<dbReference type="CDD" id="cd14014">
    <property type="entry name" value="STKc_PknB_like"/>
    <property type="match status" value="1"/>
</dbReference>
<dbReference type="SUPFAM" id="SSF48452">
    <property type="entry name" value="TPR-like"/>
    <property type="match status" value="1"/>
</dbReference>
<name>A0A1D3DQ01_9ACTN</name>
<dbReference type="InterPro" id="IPR000719">
    <property type="entry name" value="Prot_kinase_dom"/>
</dbReference>
<evidence type="ECO:0000256" key="6">
    <source>
        <dbReference type="ARBA" id="ARBA00022840"/>
    </source>
</evidence>
<evidence type="ECO:0000256" key="4">
    <source>
        <dbReference type="ARBA" id="ARBA00022741"/>
    </source>
</evidence>
<accession>A0A1D3DQ01</accession>
<evidence type="ECO:0000256" key="9">
    <source>
        <dbReference type="SAM" id="MobiDB-lite"/>
    </source>
</evidence>
<dbReference type="SUPFAM" id="SSF56112">
    <property type="entry name" value="Protein kinase-like (PK-like)"/>
    <property type="match status" value="1"/>
</dbReference>
<evidence type="ECO:0000259" key="10">
    <source>
        <dbReference type="PROSITE" id="PS50011"/>
    </source>
</evidence>
<dbReference type="Gene3D" id="1.25.40.10">
    <property type="entry name" value="Tetratricopeptide repeat domain"/>
    <property type="match status" value="1"/>
</dbReference>
<evidence type="ECO:0000256" key="3">
    <source>
        <dbReference type="ARBA" id="ARBA00022679"/>
    </source>
</evidence>
<feature type="compositionally biased region" description="Low complexity" evidence="9">
    <location>
        <begin position="60"/>
        <end position="71"/>
    </location>
</feature>
<dbReference type="PROSITE" id="PS50011">
    <property type="entry name" value="PROTEIN_KINASE_DOM"/>
    <property type="match status" value="1"/>
</dbReference>
<evidence type="ECO:0000256" key="2">
    <source>
        <dbReference type="ARBA" id="ARBA00022527"/>
    </source>
</evidence>
<keyword evidence="5 11" id="KW-0418">Kinase</keyword>
<dbReference type="Pfam" id="PF16918">
    <property type="entry name" value="PknG_TPR"/>
    <property type="match status" value="1"/>
</dbReference>
<evidence type="ECO:0000256" key="8">
    <source>
        <dbReference type="ARBA" id="ARBA00048679"/>
    </source>
</evidence>
<evidence type="ECO:0000313" key="11">
    <source>
        <dbReference type="EMBL" id="OEJ94405.1"/>
    </source>
</evidence>
<feature type="compositionally biased region" description="Low complexity" evidence="9">
    <location>
        <begin position="34"/>
        <end position="52"/>
    </location>
</feature>
<dbReference type="eggNOG" id="COG0515">
    <property type="taxonomic scope" value="Bacteria"/>
</dbReference>
<reference evidence="11 12" key="1">
    <citation type="journal article" date="2013" name="Genome Announc.">
        <title>Genome Sequence of Streptomyces violaceusniger Strain SPC6, a Halotolerant Streptomycete That Exhibits Rapid Growth and Development.</title>
        <authorList>
            <person name="Chen X."/>
            <person name="Zhang B."/>
            <person name="Zhang W."/>
            <person name="Wu X."/>
            <person name="Zhang M."/>
            <person name="Chen T."/>
            <person name="Liu G."/>
            <person name="Dyson P."/>
        </authorList>
    </citation>
    <scope>NUCLEOTIDE SEQUENCE [LARGE SCALE GENOMIC DNA]</scope>
    <source>
        <strain evidence="11 12">SPC6</strain>
    </source>
</reference>